<keyword evidence="3" id="KW-0479">Metal-binding</keyword>
<dbReference type="AlphaFoldDB" id="A0A2M7T6N7"/>
<evidence type="ECO:0000256" key="10">
    <source>
        <dbReference type="ARBA" id="ARBA00048304"/>
    </source>
</evidence>
<evidence type="ECO:0000256" key="2">
    <source>
        <dbReference type="ARBA" id="ARBA00022695"/>
    </source>
</evidence>
<dbReference type="GO" id="GO:0046872">
    <property type="term" value="F:metal ion binding"/>
    <property type="evidence" value="ECO:0007669"/>
    <property type="project" value="UniProtKB-KW"/>
</dbReference>
<evidence type="ECO:0000256" key="8">
    <source>
        <dbReference type="ARBA" id="ARBA00023118"/>
    </source>
</evidence>
<dbReference type="InterPro" id="IPR006116">
    <property type="entry name" value="NT_2-5OAS_ClassI-CCAase"/>
</dbReference>
<evidence type="ECO:0000256" key="9">
    <source>
        <dbReference type="ARBA" id="ARBA00044145"/>
    </source>
</evidence>
<keyword evidence="5" id="KW-0067">ATP-binding</keyword>
<keyword evidence="2" id="KW-0548">Nucleotidyltransferase</keyword>
<dbReference type="RefSeq" id="WP_286977196.1">
    <property type="nucleotide sequence ID" value="NZ_PEXG01000225.1"/>
</dbReference>
<dbReference type="CDD" id="cd05400">
    <property type="entry name" value="NT_2-5OAS_ClassI-CCAase"/>
    <property type="match status" value="1"/>
</dbReference>
<organism evidence="13 14">
    <name type="scientific">Candidatus Aquicultor secundus</name>
    <dbReference type="NCBI Taxonomy" id="1973895"/>
    <lineage>
        <taxon>Bacteria</taxon>
        <taxon>Bacillati</taxon>
        <taxon>Actinomycetota</taxon>
        <taxon>Candidatus Aquicultoria</taxon>
        <taxon>Candidatus Aquicultorales</taxon>
        <taxon>Candidatus Aquicultoraceae</taxon>
        <taxon>Candidatus Aquicultor</taxon>
    </lineage>
</organism>
<dbReference type="Pfam" id="PF21654">
    <property type="entry name" value="DncV-like_NTFase"/>
    <property type="match status" value="1"/>
</dbReference>
<feature type="domain" description="Adenylyl/Guanylyl and SMODS C-terminal sensor" evidence="11">
    <location>
        <begin position="387"/>
        <end position="513"/>
    </location>
</feature>
<reference evidence="14" key="1">
    <citation type="submission" date="2017-09" db="EMBL/GenBank/DDBJ databases">
        <title>Depth-based differentiation of microbial function through sediment-hosted aquifers and enrichment of novel symbionts in the deep terrestrial subsurface.</title>
        <authorList>
            <person name="Probst A.J."/>
            <person name="Ladd B."/>
            <person name="Jarett J.K."/>
            <person name="Geller-Mcgrath D.E."/>
            <person name="Sieber C.M.K."/>
            <person name="Emerson J.B."/>
            <person name="Anantharaman K."/>
            <person name="Thomas B.C."/>
            <person name="Malmstrom R."/>
            <person name="Stieglmeier M."/>
            <person name="Klingl A."/>
            <person name="Woyke T."/>
            <person name="Ryan C.M."/>
            <person name="Banfield J.F."/>
        </authorList>
    </citation>
    <scope>NUCLEOTIDE SEQUENCE [LARGE SCALE GENOMIC DNA]</scope>
</reference>
<dbReference type="GO" id="GO:0051607">
    <property type="term" value="P:defense response to virus"/>
    <property type="evidence" value="ECO:0007669"/>
    <property type="project" value="UniProtKB-KW"/>
</dbReference>
<dbReference type="InterPro" id="IPR040511">
    <property type="entry name" value="AGS_C"/>
</dbReference>
<keyword evidence="4" id="KW-0547">Nucleotide-binding</keyword>
<keyword evidence="7" id="KW-0546">Nucleotide metabolism</keyword>
<gene>
    <name evidence="13" type="ORF">COY37_08395</name>
</gene>
<accession>A0A2M7T6N7</accession>
<keyword evidence="1 13" id="KW-0808">Transferase</keyword>
<proteinExistence type="predicted"/>
<feature type="domain" description="Cyclic GMP-AMP synthase DncV-like nucleotidyltransferase" evidence="12">
    <location>
        <begin position="53"/>
        <end position="138"/>
    </location>
</feature>
<evidence type="ECO:0000256" key="4">
    <source>
        <dbReference type="ARBA" id="ARBA00022741"/>
    </source>
</evidence>
<evidence type="ECO:0000256" key="5">
    <source>
        <dbReference type="ARBA" id="ARBA00022840"/>
    </source>
</evidence>
<dbReference type="Pfam" id="PF18134">
    <property type="entry name" value="AGS_C"/>
    <property type="match status" value="1"/>
</dbReference>
<dbReference type="GO" id="GO:0016779">
    <property type="term" value="F:nucleotidyltransferase activity"/>
    <property type="evidence" value="ECO:0007669"/>
    <property type="project" value="UniProtKB-KW"/>
</dbReference>
<evidence type="ECO:0000259" key="12">
    <source>
        <dbReference type="Pfam" id="PF21654"/>
    </source>
</evidence>
<dbReference type="EMBL" id="PFNG01000201">
    <property type="protein sequence ID" value="PIZ36512.1"/>
    <property type="molecule type" value="Genomic_DNA"/>
</dbReference>
<protein>
    <recommendedName>
        <fullName evidence="9">Cyclic GMP-AMP synthase</fullName>
    </recommendedName>
</protein>
<keyword evidence="8" id="KW-0051">Antiviral defense</keyword>
<comment type="catalytic activity">
    <reaction evidence="10">
        <text>GTP + ATP = 3',3'-cGAMP + 2 diphosphate</text>
        <dbReference type="Rhea" id="RHEA:35647"/>
        <dbReference type="ChEBI" id="CHEBI:30616"/>
        <dbReference type="ChEBI" id="CHEBI:33019"/>
        <dbReference type="ChEBI" id="CHEBI:37565"/>
        <dbReference type="ChEBI" id="CHEBI:71501"/>
    </reaction>
    <physiologicalReaction direction="left-to-right" evidence="10">
        <dbReference type="Rhea" id="RHEA:35648"/>
    </physiologicalReaction>
</comment>
<name>A0A2M7T6N7_9ACTN</name>
<dbReference type="Proteomes" id="UP000230956">
    <property type="component" value="Unassembled WGS sequence"/>
</dbReference>
<evidence type="ECO:0000313" key="13">
    <source>
        <dbReference type="EMBL" id="PIZ36512.1"/>
    </source>
</evidence>
<keyword evidence="6" id="KW-0460">Magnesium</keyword>
<evidence type="ECO:0000256" key="1">
    <source>
        <dbReference type="ARBA" id="ARBA00022679"/>
    </source>
</evidence>
<evidence type="ECO:0000256" key="3">
    <source>
        <dbReference type="ARBA" id="ARBA00022723"/>
    </source>
</evidence>
<evidence type="ECO:0000256" key="6">
    <source>
        <dbReference type="ARBA" id="ARBA00022842"/>
    </source>
</evidence>
<dbReference type="GO" id="GO:0009117">
    <property type="term" value="P:nucleotide metabolic process"/>
    <property type="evidence" value="ECO:0007669"/>
    <property type="project" value="UniProtKB-KW"/>
</dbReference>
<dbReference type="InterPro" id="IPR048445">
    <property type="entry name" value="DncV-like_NTFase"/>
</dbReference>
<evidence type="ECO:0000313" key="14">
    <source>
        <dbReference type="Proteomes" id="UP000230956"/>
    </source>
</evidence>
<dbReference type="GO" id="GO:0005524">
    <property type="term" value="F:ATP binding"/>
    <property type="evidence" value="ECO:0007669"/>
    <property type="project" value="UniProtKB-KW"/>
</dbReference>
<comment type="caution">
    <text evidence="13">The sequence shown here is derived from an EMBL/GenBank/DDBJ whole genome shotgun (WGS) entry which is preliminary data.</text>
</comment>
<evidence type="ECO:0000259" key="11">
    <source>
        <dbReference type="Pfam" id="PF18134"/>
    </source>
</evidence>
<evidence type="ECO:0000256" key="7">
    <source>
        <dbReference type="ARBA" id="ARBA00023080"/>
    </source>
</evidence>
<sequence length="513" mass="58825">MPSVLKNQLSSLLQYLSESLDVPESRYKEAEERYQGIGRWLCRNESTAATFRPEIYPQGSFRLGTVIKPISENEEYDIDLVCELALSKDQLSQKQLKDLVGHEIKAYALARNMASLPEEGRRCWTLNYADGAQFHMDILPAIPDGEAFRRLLKFSGITGDDYTDKAIAITDNTVPNYGNIDDDWPQSNPKGYAEWFKDRMKTQFDFRRELLAKSIKAKVEDIPDYRVKTPLQRAVQILKRHRDIMFAEDQDNKPISIIITTLAAHAYENEADLLDALGNIVDKMPGFIQWHNGIAWVPNPVNPLENFADMWAEHPEREQNFRRWLQQVHVDINEALQKETIQSAGRSLEKRFGNRPVSEALQNLPHEFDSVHGLMAGSAKSPSRFTVAHRHQPRWPIQLKSFVKIKGHVKQNDTWYEFSSDTTPLPKHCDLWYEAETDVPRPFDVYWQIVNTGTEAERSNGLRGEILPARTAGRGGLTQYESTLYTGMHWIECFIVKNGICVARSGEFVVNIE</sequence>